<accession>A0A5B7HV20</accession>
<proteinExistence type="predicted"/>
<feature type="region of interest" description="Disordered" evidence="1">
    <location>
        <begin position="76"/>
        <end position="96"/>
    </location>
</feature>
<gene>
    <name evidence="2" type="ORF">E2C01_068163</name>
</gene>
<reference evidence="2 3" key="1">
    <citation type="submission" date="2019-05" db="EMBL/GenBank/DDBJ databases">
        <title>Another draft genome of Portunus trituberculatus and its Hox gene families provides insights of decapod evolution.</title>
        <authorList>
            <person name="Jeong J.-H."/>
            <person name="Song I."/>
            <person name="Kim S."/>
            <person name="Choi T."/>
            <person name="Kim D."/>
            <person name="Ryu S."/>
            <person name="Kim W."/>
        </authorList>
    </citation>
    <scope>NUCLEOTIDE SEQUENCE [LARGE SCALE GENOMIC DNA]</scope>
    <source>
        <tissue evidence="2">Muscle</tissue>
    </source>
</reference>
<sequence>MTSTGGQRCRGLQRVFVWMPQGSSPYPDSAQPPVKLKILLSFKGTKTFHAPCASLSPRPPLPLLLLLPPSGSRVWDGRGWERTSEADMRQGEAGRG</sequence>
<dbReference type="Proteomes" id="UP000324222">
    <property type="component" value="Unassembled WGS sequence"/>
</dbReference>
<evidence type="ECO:0000256" key="1">
    <source>
        <dbReference type="SAM" id="MobiDB-lite"/>
    </source>
</evidence>
<name>A0A5B7HV20_PORTR</name>
<evidence type="ECO:0000313" key="3">
    <source>
        <dbReference type="Proteomes" id="UP000324222"/>
    </source>
</evidence>
<dbReference type="AlphaFoldDB" id="A0A5B7HV20"/>
<keyword evidence="3" id="KW-1185">Reference proteome</keyword>
<organism evidence="2 3">
    <name type="scientific">Portunus trituberculatus</name>
    <name type="common">Swimming crab</name>
    <name type="synonym">Neptunus trituberculatus</name>
    <dbReference type="NCBI Taxonomy" id="210409"/>
    <lineage>
        <taxon>Eukaryota</taxon>
        <taxon>Metazoa</taxon>
        <taxon>Ecdysozoa</taxon>
        <taxon>Arthropoda</taxon>
        <taxon>Crustacea</taxon>
        <taxon>Multicrustacea</taxon>
        <taxon>Malacostraca</taxon>
        <taxon>Eumalacostraca</taxon>
        <taxon>Eucarida</taxon>
        <taxon>Decapoda</taxon>
        <taxon>Pleocyemata</taxon>
        <taxon>Brachyura</taxon>
        <taxon>Eubrachyura</taxon>
        <taxon>Portunoidea</taxon>
        <taxon>Portunidae</taxon>
        <taxon>Portuninae</taxon>
        <taxon>Portunus</taxon>
    </lineage>
</organism>
<evidence type="ECO:0000313" key="2">
    <source>
        <dbReference type="EMBL" id="MPC73823.1"/>
    </source>
</evidence>
<comment type="caution">
    <text evidence="2">The sequence shown here is derived from an EMBL/GenBank/DDBJ whole genome shotgun (WGS) entry which is preliminary data.</text>
</comment>
<dbReference type="EMBL" id="VSRR010037622">
    <property type="protein sequence ID" value="MPC73823.1"/>
    <property type="molecule type" value="Genomic_DNA"/>
</dbReference>
<protein>
    <submittedName>
        <fullName evidence="2">Uncharacterized protein</fullName>
    </submittedName>
</protein>